<dbReference type="SUPFAM" id="SSF52047">
    <property type="entry name" value="RNI-like"/>
    <property type="match status" value="2"/>
</dbReference>
<evidence type="ECO:0000313" key="1">
    <source>
        <dbReference type="EMBL" id="KAJ8657961.1"/>
    </source>
</evidence>
<dbReference type="Gene3D" id="3.80.10.10">
    <property type="entry name" value="Ribonuclease Inhibitor"/>
    <property type="match status" value="2"/>
</dbReference>
<reference evidence="1 2" key="1">
    <citation type="submission" date="2023-03" db="EMBL/GenBank/DDBJ databases">
        <title>Genome sequence of Lichtheimia ornata CBS 291.66.</title>
        <authorList>
            <person name="Mohabir J.T."/>
            <person name="Shea T.P."/>
            <person name="Kurbessoian T."/>
            <person name="Berby B."/>
            <person name="Fontaine J."/>
            <person name="Livny J."/>
            <person name="Gnirke A."/>
            <person name="Stajich J.E."/>
            <person name="Cuomo C.A."/>
        </authorList>
    </citation>
    <scope>NUCLEOTIDE SEQUENCE [LARGE SCALE GENOMIC DNA]</scope>
    <source>
        <strain evidence="1">CBS 291.66</strain>
    </source>
</reference>
<dbReference type="Proteomes" id="UP001234581">
    <property type="component" value="Unassembled WGS sequence"/>
</dbReference>
<evidence type="ECO:0000313" key="2">
    <source>
        <dbReference type="Proteomes" id="UP001234581"/>
    </source>
</evidence>
<evidence type="ECO:0008006" key="3">
    <source>
        <dbReference type="Google" id="ProtNLM"/>
    </source>
</evidence>
<organism evidence="1 2">
    <name type="scientific">Lichtheimia ornata</name>
    <dbReference type="NCBI Taxonomy" id="688661"/>
    <lineage>
        <taxon>Eukaryota</taxon>
        <taxon>Fungi</taxon>
        <taxon>Fungi incertae sedis</taxon>
        <taxon>Mucoromycota</taxon>
        <taxon>Mucoromycotina</taxon>
        <taxon>Mucoromycetes</taxon>
        <taxon>Mucorales</taxon>
        <taxon>Lichtheimiaceae</taxon>
        <taxon>Lichtheimia</taxon>
    </lineage>
</organism>
<sequence length="660" mass="75174">MTCSIWKDSCNQPTLTASSQKYAQLVHDSNTQLHQSLEPVLSALDRRAIGLSKCANFEAALHDAKLMQQLSPSSSLGYIREADIYSEQGKQRQVVDICSKGMTVVDAMDEHYDDLKRAKMDAEQRQNTRIDFVRQLPLDIVMTMLIPMFMDRFPLRPYTPCSYLYVSNLWRDRVIQCFDGLHFMVGSQNDYNADTLSQVIQFAQHTKTLYISLHGRGTWLGDLLRNNDFCSLWSLSIGQCLNDHVDNFVSSLKSISKTLTHLGIKSPSSHLSLPMATILLTCPHLVSLELSRPVVADLSSLPMTTWPDLKKLTIYGAKEPITCEQTIGIWRRFPSLNHLGLHPCSDMQSALVVSDYLPSTNDLKIHLSNMGTVITFMNHGTPSQTPRITKIAIDGFVRSNDGAIVEIGSVLKQHRETLEDFKWNMNVKRDNRDIYDLHYPRLKKLILDKSGWWIPRNAPLLEELILSSQTTSQQPSALDTIPPKLKRLVLDLKKGSNAVNVQAIKRYLLRFNQHSHLQELIIRTHTMEDIGNMVDATYCLNQLQRLAIHVTRRSDSNRRERVIDQLVRGCPNLTCFEINGEYGLSTHSINALQQLGNLKKCSFSIDRSNEDGIWQALETFTQLQCIRIYPVIPSNLASIRSLKEKRPDMTIFLDQTFTRF</sequence>
<accession>A0AAD7V3M7</accession>
<dbReference type="GeneID" id="83213643"/>
<proteinExistence type="predicted"/>
<comment type="caution">
    <text evidence="1">The sequence shown here is derived from an EMBL/GenBank/DDBJ whole genome shotgun (WGS) entry which is preliminary data.</text>
</comment>
<protein>
    <recommendedName>
        <fullName evidence="3">F-box domain-containing protein</fullName>
    </recommendedName>
</protein>
<dbReference type="InterPro" id="IPR032675">
    <property type="entry name" value="LRR_dom_sf"/>
</dbReference>
<keyword evidence="2" id="KW-1185">Reference proteome</keyword>
<dbReference type="AlphaFoldDB" id="A0AAD7V3M7"/>
<name>A0AAD7V3M7_9FUNG</name>
<dbReference type="RefSeq" id="XP_058342874.1">
    <property type="nucleotide sequence ID" value="XM_058486262.1"/>
</dbReference>
<gene>
    <name evidence="1" type="ORF">O0I10_006232</name>
</gene>
<dbReference type="EMBL" id="JARTCD010000027">
    <property type="protein sequence ID" value="KAJ8657961.1"/>
    <property type="molecule type" value="Genomic_DNA"/>
</dbReference>